<feature type="compositionally biased region" description="Polar residues" evidence="1">
    <location>
        <begin position="156"/>
        <end position="170"/>
    </location>
</feature>
<feature type="region of interest" description="Disordered" evidence="1">
    <location>
        <begin position="146"/>
        <end position="171"/>
    </location>
</feature>
<proteinExistence type="predicted"/>
<dbReference type="EMBL" id="MLAK01001161">
    <property type="protein sequence ID" value="OHS96641.1"/>
    <property type="molecule type" value="Genomic_DNA"/>
</dbReference>
<comment type="caution">
    <text evidence="2">The sequence shown here is derived from an EMBL/GenBank/DDBJ whole genome shotgun (WGS) entry which is preliminary data.</text>
</comment>
<keyword evidence="3" id="KW-1185">Reference proteome</keyword>
<accession>A0A1J4JDB1</accession>
<dbReference type="AlphaFoldDB" id="A0A1J4JDB1"/>
<evidence type="ECO:0000313" key="2">
    <source>
        <dbReference type="EMBL" id="OHS96641.1"/>
    </source>
</evidence>
<dbReference type="GeneID" id="94845952"/>
<dbReference type="VEuPathDB" id="TrichDB:TRFO_37137"/>
<sequence>MTFVLYKKDMNENRYHYQAMINYPVNVEEILDFKKAMKRHPGRIMDLKNAVSKMNKINRRCFRNTMVTNIIFTYLLKNDPNFIDILNKYGIRSDILQPISKTEKQEVYYFYNEMSEQYPDAVPSVDIKSMILHPLKMKYQAQIKAKPTESEKQESFQKNSQKKQNTQVENQKNDSDIVFNCDVNQIYRLYNQDQDDYDLVEEYSDDMKNACF</sequence>
<feature type="compositionally biased region" description="Basic and acidic residues" evidence="1">
    <location>
        <begin position="146"/>
        <end position="155"/>
    </location>
</feature>
<evidence type="ECO:0000313" key="3">
    <source>
        <dbReference type="Proteomes" id="UP000179807"/>
    </source>
</evidence>
<gene>
    <name evidence="2" type="ORF">TRFO_37137</name>
</gene>
<name>A0A1J4JDB1_9EUKA</name>
<dbReference type="RefSeq" id="XP_068349778.1">
    <property type="nucleotide sequence ID" value="XM_068511248.1"/>
</dbReference>
<protein>
    <submittedName>
        <fullName evidence="2">Uncharacterized protein</fullName>
    </submittedName>
</protein>
<evidence type="ECO:0000256" key="1">
    <source>
        <dbReference type="SAM" id="MobiDB-lite"/>
    </source>
</evidence>
<reference evidence="2" key="1">
    <citation type="submission" date="2016-10" db="EMBL/GenBank/DDBJ databases">
        <authorList>
            <person name="Benchimol M."/>
            <person name="Almeida L.G."/>
            <person name="Vasconcelos A.T."/>
            <person name="Perreira-Neves A."/>
            <person name="Rosa I.A."/>
            <person name="Tasca T."/>
            <person name="Bogo M.R."/>
            <person name="de Souza W."/>
        </authorList>
    </citation>
    <scope>NUCLEOTIDE SEQUENCE [LARGE SCALE GENOMIC DNA]</scope>
    <source>
        <strain evidence="2">K</strain>
    </source>
</reference>
<organism evidence="2 3">
    <name type="scientific">Tritrichomonas foetus</name>
    <dbReference type="NCBI Taxonomy" id="1144522"/>
    <lineage>
        <taxon>Eukaryota</taxon>
        <taxon>Metamonada</taxon>
        <taxon>Parabasalia</taxon>
        <taxon>Tritrichomonadida</taxon>
        <taxon>Tritrichomonadidae</taxon>
        <taxon>Tritrichomonas</taxon>
    </lineage>
</organism>
<dbReference type="Proteomes" id="UP000179807">
    <property type="component" value="Unassembled WGS sequence"/>
</dbReference>